<feature type="compositionally biased region" description="Basic and acidic residues" evidence="1">
    <location>
        <begin position="601"/>
        <end position="630"/>
    </location>
</feature>
<evidence type="ECO:0000313" key="3">
    <source>
        <dbReference type="Proteomes" id="UP000007799"/>
    </source>
</evidence>
<dbReference type="AlphaFoldDB" id="F2UKJ8"/>
<feature type="compositionally biased region" description="Basic and acidic residues" evidence="1">
    <location>
        <begin position="529"/>
        <end position="593"/>
    </location>
</feature>
<dbReference type="InParanoid" id="F2UKJ8"/>
<organism evidence="3">
    <name type="scientific">Salpingoeca rosetta (strain ATCC 50818 / BSB-021)</name>
    <dbReference type="NCBI Taxonomy" id="946362"/>
    <lineage>
        <taxon>Eukaryota</taxon>
        <taxon>Choanoflagellata</taxon>
        <taxon>Craspedida</taxon>
        <taxon>Salpingoecidae</taxon>
        <taxon>Salpingoeca</taxon>
    </lineage>
</organism>
<feature type="region of interest" description="Disordered" evidence="1">
    <location>
        <begin position="206"/>
        <end position="227"/>
    </location>
</feature>
<dbReference type="KEGG" id="sre:PTSG_08739"/>
<feature type="compositionally biased region" description="Basic and acidic residues" evidence="1">
    <location>
        <begin position="639"/>
        <end position="659"/>
    </location>
</feature>
<feature type="region of interest" description="Disordered" evidence="1">
    <location>
        <begin position="1"/>
        <end position="152"/>
    </location>
</feature>
<keyword evidence="3" id="KW-1185">Reference proteome</keyword>
<feature type="compositionally biased region" description="Low complexity" evidence="1">
    <location>
        <begin position="68"/>
        <end position="85"/>
    </location>
</feature>
<feature type="compositionally biased region" description="Low complexity" evidence="1">
    <location>
        <begin position="676"/>
        <end position="693"/>
    </location>
</feature>
<feature type="compositionally biased region" description="Low complexity" evidence="1">
    <location>
        <begin position="484"/>
        <end position="511"/>
    </location>
</feature>
<dbReference type="Proteomes" id="UP000007799">
    <property type="component" value="Unassembled WGS sequence"/>
</dbReference>
<dbReference type="GeneID" id="16070677"/>
<protein>
    <submittedName>
        <fullName evidence="2">Uncharacterized protein</fullName>
    </submittedName>
</protein>
<feature type="compositionally biased region" description="Basic and acidic residues" evidence="1">
    <location>
        <begin position="218"/>
        <end position="227"/>
    </location>
</feature>
<evidence type="ECO:0000313" key="2">
    <source>
        <dbReference type="EMBL" id="EGD77647.1"/>
    </source>
</evidence>
<accession>F2UKJ8</accession>
<gene>
    <name evidence="2" type="ORF">PTSG_08739</name>
</gene>
<dbReference type="EMBL" id="GL832979">
    <property type="protein sequence ID" value="EGD77647.1"/>
    <property type="molecule type" value="Genomic_DNA"/>
</dbReference>
<reference evidence="2" key="1">
    <citation type="submission" date="2009-08" db="EMBL/GenBank/DDBJ databases">
        <title>Annotation of Salpingoeca rosetta.</title>
        <authorList>
            <consortium name="The Broad Institute Genome Sequencing Platform"/>
            <person name="Russ C."/>
            <person name="Cuomo C."/>
            <person name="Burger G."/>
            <person name="Gray M.W."/>
            <person name="Holland P.W.H."/>
            <person name="King N."/>
            <person name="Lang F.B.F."/>
            <person name="Roger A.J."/>
            <person name="Ruiz-Trillo I."/>
            <person name="Young S.K."/>
            <person name="Zeng Q."/>
            <person name="Gargeya S."/>
            <person name="Alvarado L."/>
            <person name="Berlin A."/>
            <person name="Chapman S.B."/>
            <person name="Chen Z."/>
            <person name="Freedman E."/>
            <person name="Gellesch M."/>
            <person name="Goldberg J."/>
            <person name="Griggs A."/>
            <person name="Gujja S."/>
            <person name="Heilman E."/>
            <person name="Heiman D."/>
            <person name="Howarth C."/>
            <person name="Mehta T."/>
            <person name="Neiman D."/>
            <person name="Pearson M."/>
            <person name="Roberts A."/>
            <person name="Saif S."/>
            <person name="Shea T."/>
            <person name="Shenoy N."/>
            <person name="Sisk P."/>
            <person name="Stolte C."/>
            <person name="Sykes S."/>
            <person name="White J."/>
            <person name="Yandava C."/>
            <person name="Haas B."/>
            <person name="Nusbaum C."/>
            <person name="Birren B."/>
        </authorList>
    </citation>
    <scope>NUCLEOTIDE SEQUENCE [LARGE SCALE GENOMIC DNA]</scope>
    <source>
        <strain evidence="2">ATCC 50818</strain>
    </source>
</reference>
<dbReference type="RefSeq" id="XP_004990123.1">
    <property type="nucleotide sequence ID" value="XM_004990066.1"/>
</dbReference>
<feature type="region of interest" description="Disordered" evidence="1">
    <location>
        <begin position="465"/>
        <end position="693"/>
    </location>
</feature>
<evidence type="ECO:0000256" key="1">
    <source>
        <dbReference type="SAM" id="MobiDB-lite"/>
    </source>
</evidence>
<name>F2UKJ8_SALR5</name>
<proteinExistence type="predicted"/>
<sequence length="693" mass="75638">MSTPNAALAQLRASSARGGRGRAGARRSTAAGRGKPTGAVRVIKKKKSASKSTTTPTPEPTKTEQEQEQQQQQQQQQQDEPPAEAAGEKKPTSASINYRKVAASKPEQVVVPESRPLGAEQPEEEAKPAVAEEAQPEEEPKEPEGPKLVDSPLDDLTEYMQRVRELSVASKACRQFLAAYRKPDEWNTVPVPITQGDLNTLLEQSAPATSEEGEEPKEEAKEEPKEPKNVFEVMKKHGLKAVALVGTRFFNDDLAHYLNASHRMTLNEQTLKAFGEAVSGVTSLTLDSIPLREEQVEQLASLLPALEELVVIGWIAAEEPRAPIKLQNIMPFKSLQRLVLDRVKFHERFLRLTIKELPQLKAVTIVAYRDQGAYQHLGARPNTFLHQFESAFPEIKFTAVNSTEEYTITGEQKHLLDKLRAAHGPAPVASKYVPPSQRGMVNAPGGMLPRVEDVALESTIAFPSLGDAMKEEEEKKAQKKTKKGSTSTPPATSSSSTGATTPTQPAPAQEKNVYRPPRGAAPATLSDNRSSRSDDTRGGFGGDRWEPSRRQPAESERRGGSGFDDRDRRSGDSDRVGGRGGGWRDDGDGDRFGGRGGGSGYDDRERRSGDSDRVGGRGGGWRDDGDRRSGDSGGFGGRNRFDRDGRGGGRFDDRDRRGGDSGGFGGGWRDGDSQRRPQQQQQQGQRPRGGAWR</sequence>
<feature type="compositionally biased region" description="Low complexity" evidence="1">
    <location>
        <begin position="1"/>
        <end position="17"/>
    </location>
</feature>